<dbReference type="Gene3D" id="3.10.20.30">
    <property type="match status" value="1"/>
</dbReference>
<dbReference type="GO" id="GO:0016491">
    <property type="term" value="F:oxidoreductase activity"/>
    <property type="evidence" value="ECO:0007669"/>
    <property type="project" value="InterPro"/>
</dbReference>
<dbReference type="PANTHER" id="PTHR45444:SF3">
    <property type="entry name" value="XANTHINE DEHYDROGENASE"/>
    <property type="match status" value="1"/>
</dbReference>
<evidence type="ECO:0000256" key="2">
    <source>
        <dbReference type="ARBA" id="ARBA00023014"/>
    </source>
</evidence>
<evidence type="ECO:0000313" key="5">
    <source>
        <dbReference type="EMBL" id="PNH11767.1"/>
    </source>
</evidence>
<proteinExistence type="predicted"/>
<dbReference type="EMBL" id="PGGS01000022">
    <property type="protein sequence ID" value="PNH11767.1"/>
    <property type="molecule type" value="Genomic_DNA"/>
</dbReference>
<dbReference type="AlphaFoldDB" id="A0A2J8AGX8"/>
<protein>
    <submittedName>
        <fullName evidence="5">Xanthine dehydrogenase</fullName>
    </submittedName>
</protein>
<keyword evidence="1" id="KW-0479">Metal-binding</keyword>
<keyword evidence="1" id="KW-0001">2Fe-2S</keyword>
<accession>A0A2J8AGX8</accession>
<dbReference type="PANTHER" id="PTHR45444">
    <property type="entry name" value="XANTHINE DEHYDROGENASE"/>
    <property type="match status" value="1"/>
</dbReference>
<dbReference type="Proteomes" id="UP000236333">
    <property type="component" value="Unassembled WGS sequence"/>
</dbReference>
<gene>
    <name evidence="5" type="ORF">TSOC_001367</name>
</gene>
<evidence type="ECO:0000259" key="4">
    <source>
        <dbReference type="PROSITE" id="PS51085"/>
    </source>
</evidence>
<comment type="cofactor">
    <cofactor evidence="3">
        <name>[2Fe-2S] cluster</name>
        <dbReference type="ChEBI" id="CHEBI:190135"/>
    </cofactor>
</comment>
<keyword evidence="2" id="KW-0411">Iron-sulfur</keyword>
<evidence type="ECO:0000256" key="1">
    <source>
        <dbReference type="ARBA" id="ARBA00022714"/>
    </source>
</evidence>
<dbReference type="FunFam" id="3.10.20.30:FF:000015">
    <property type="entry name" value="Aldehyde oxidase 1"/>
    <property type="match status" value="1"/>
</dbReference>
<dbReference type="PROSITE" id="PS00197">
    <property type="entry name" value="2FE2S_FER_1"/>
    <property type="match status" value="1"/>
</dbReference>
<dbReference type="InterPro" id="IPR012675">
    <property type="entry name" value="Beta-grasp_dom_sf"/>
</dbReference>
<dbReference type="SUPFAM" id="SSF54292">
    <property type="entry name" value="2Fe-2S ferredoxin-like"/>
    <property type="match status" value="1"/>
</dbReference>
<evidence type="ECO:0000256" key="3">
    <source>
        <dbReference type="ARBA" id="ARBA00034078"/>
    </source>
</evidence>
<comment type="caution">
    <text evidence="5">The sequence shown here is derived from an EMBL/GenBank/DDBJ whole genome shotgun (WGS) entry which is preliminary data.</text>
</comment>
<dbReference type="InterPro" id="IPR001041">
    <property type="entry name" value="2Fe-2S_ferredoxin-type"/>
</dbReference>
<dbReference type="Pfam" id="PF00111">
    <property type="entry name" value="Fer2"/>
    <property type="match status" value="1"/>
</dbReference>
<dbReference type="GO" id="GO:0051537">
    <property type="term" value="F:2 iron, 2 sulfur cluster binding"/>
    <property type="evidence" value="ECO:0007669"/>
    <property type="project" value="UniProtKB-KW"/>
</dbReference>
<dbReference type="InterPro" id="IPR036010">
    <property type="entry name" value="2Fe-2S_ferredoxin-like_sf"/>
</dbReference>
<dbReference type="PROSITE" id="PS51085">
    <property type="entry name" value="2FE2S_FER_2"/>
    <property type="match status" value="1"/>
</dbReference>
<keyword evidence="1" id="KW-0408">Iron</keyword>
<feature type="domain" description="2Fe-2S ferredoxin-type" evidence="4">
    <location>
        <begin position="12"/>
        <end position="96"/>
    </location>
</feature>
<dbReference type="GO" id="GO:0005506">
    <property type="term" value="F:iron ion binding"/>
    <property type="evidence" value="ECO:0007669"/>
    <property type="project" value="InterPro"/>
</dbReference>
<dbReference type="InterPro" id="IPR016208">
    <property type="entry name" value="Ald_Oxase/xanthine_DH-like"/>
</dbReference>
<evidence type="ECO:0000313" key="6">
    <source>
        <dbReference type="Proteomes" id="UP000236333"/>
    </source>
</evidence>
<sequence>MVTTEEGAVSTPDPIFYVNGKRYALPAGRGETTLLQFLRDNGLSGTKLGCGEGGCGACTVMLSHWEEGRVVHRSVNACLCPLYAVEGMQVVTVEGAHFARVTV</sequence>
<reference evidence="5 6" key="1">
    <citation type="journal article" date="2017" name="Mol. Biol. Evol.">
        <title>The 4-celled Tetrabaena socialis nuclear genome reveals the essential components for genetic control of cell number at the origin of multicellularity in the volvocine lineage.</title>
        <authorList>
            <person name="Featherston J."/>
            <person name="Arakaki Y."/>
            <person name="Hanschen E.R."/>
            <person name="Ferris P.J."/>
            <person name="Michod R.E."/>
            <person name="Olson B.J.S.C."/>
            <person name="Nozaki H."/>
            <person name="Durand P.M."/>
        </authorList>
    </citation>
    <scope>NUCLEOTIDE SEQUENCE [LARGE SCALE GENOMIC DNA]</scope>
    <source>
        <strain evidence="5 6">NIES-571</strain>
    </source>
</reference>
<organism evidence="5 6">
    <name type="scientific">Tetrabaena socialis</name>
    <dbReference type="NCBI Taxonomy" id="47790"/>
    <lineage>
        <taxon>Eukaryota</taxon>
        <taxon>Viridiplantae</taxon>
        <taxon>Chlorophyta</taxon>
        <taxon>core chlorophytes</taxon>
        <taxon>Chlorophyceae</taxon>
        <taxon>CS clade</taxon>
        <taxon>Chlamydomonadales</taxon>
        <taxon>Tetrabaenaceae</taxon>
        <taxon>Tetrabaena</taxon>
    </lineage>
</organism>
<name>A0A2J8AGX8_9CHLO</name>
<dbReference type="OrthoDB" id="8300278at2759"/>
<keyword evidence="6" id="KW-1185">Reference proteome</keyword>
<dbReference type="InterPro" id="IPR006058">
    <property type="entry name" value="2Fe2S_fd_BS"/>
</dbReference>